<accession>A0A4R5NAT6</accession>
<feature type="transmembrane region" description="Helical" evidence="8">
    <location>
        <begin position="44"/>
        <end position="61"/>
    </location>
</feature>
<comment type="similarity">
    <text evidence="2">Belongs to the major facilitator superfamily. TCR/Tet family.</text>
</comment>
<dbReference type="GO" id="GO:0022857">
    <property type="term" value="F:transmembrane transporter activity"/>
    <property type="evidence" value="ECO:0007669"/>
    <property type="project" value="InterPro"/>
</dbReference>
<feature type="domain" description="Major facilitator superfamily (MFS) profile" evidence="9">
    <location>
        <begin position="7"/>
        <end position="389"/>
    </location>
</feature>
<feature type="transmembrane region" description="Helical" evidence="8">
    <location>
        <begin position="131"/>
        <end position="154"/>
    </location>
</feature>
<dbReference type="InterPro" id="IPR005829">
    <property type="entry name" value="Sugar_transporter_CS"/>
</dbReference>
<feature type="transmembrane region" description="Helical" evidence="8">
    <location>
        <begin position="365"/>
        <end position="384"/>
    </location>
</feature>
<dbReference type="STRING" id="907931.GCA_000165675_01422"/>
<evidence type="ECO:0000256" key="6">
    <source>
        <dbReference type="ARBA" id="ARBA00022989"/>
    </source>
</evidence>
<feature type="transmembrane region" description="Helical" evidence="8">
    <location>
        <begin position="73"/>
        <end position="93"/>
    </location>
</feature>
<dbReference type="EMBL" id="PUFI01000005">
    <property type="protein sequence ID" value="TDG69508.1"/>
    <property type="molecule type" value="Genomic_DNA"/>
</dbReference>
<evidence type="ECO:0000256" key="4">
    <source>
        <dbReference type="ARBA" id="ARBA00022475"/>
    </source>
</evidence>
<evidence type="ECO:0000256" key="5">
    <source>
        <dbReference type="ARBA" id="ARBA00022692"/>
    </source>
</evidence>
<dbReference type="RefSeq" id="WP_010007262.1">
    <property type="nucleotide sequence ID" value="NZ_JAGYGP010000001.1"/>
</dbReference>
<dbReference type="AlphaFoldDB" id="A0A4R5NAT6"/>
<dbReference type="InterPro" id="IPR011701">
    <property type="entry name" value="MFS"/>
</dbReference>
<sequence>MKTKQWAIGILILSNFLICLGISMVIPVIPYIKNLLHLTATDMGIMNALYAFAQFLASPLVGRISDRIGRKQIIIFGLLLYAISEVIFALGNTLAMLNISRIVGGISAAMVIPTSMALASDLTTMKQRAKVIGWLSAAFSGGLILGPGIGGVLARIDYKLPFWGAAVLGLISAIVALTALSNAPISEDEAQAQNQGPQLGSWAVMKSFPTSLLLLFFMILVSSFGLAGFEGVYSIYVNSVHHFDLDDIAIVLVLNGIISLIAQVVFFEPLVNRFKESRIIQFCFFFGFIGVVLIVFVHAKWSVIVATLIVFTAFDLLRPAITTLITKMAGRQQGLVSGINMSLTSVGNVVGPIMSGMLLDVNQHYAYLVVAVILLISFFIAFSIRDRRIFAH</sequence>
<organism evidence="10 11">
    <name type="scientific">Leuconostoc fallax</name>
    <dbReference type="NCBI Taxonomy" id="1251"/>
    <lineage>
        <taxon>Bacteria</taxon>
        <taxon>Bacillati</taxon>
        <taxon>Bacillota</taxon>
        <taxon>Bacilli</taxon>
        <taxon>Lactobacillales</taxon>
        <taxon>Lactobacillaceae</taxon>
        <taxon>Leuconostoc</taxon>
    </lineage>
</organism>
<keyword evidence="6 8" id="KW-1133">Transmembrane helix</keyword>
<dbReference type="Gene3D" id="1.20.1250.20">
    <property type="entry name" value="MFS general substrate transporter like domains"/>
    <property type="match status" value="1"/>
</dbReference>
<evidence type="ECO:0000313" key="11">
    <source>
        <dbReference type="Proteomes" id="UP000295681"/>
    </source>
</evidence>
<dbReference type="PANTHER" id="PTHR43124:SF3">
    <property type="entry name" value="CHLORAMPHENICOL EFFLUX PUMP RV0191"/>
    <property type="match status" value="1"/>
</dbReference>
<dbReference type="SUPFAM" id="SSF103473">
    <property type="entry name" value="MFS general substrate transporter"/>
    <property type="match status" value="1"/>
</dbReference>
<dbReference type="CDD" id="cd17325">
    <property type="entry name" value="MFS_MdtG_SLC18_like"/>
    <property type="match status" value="1"/>
</dbReference>
<dbReference type="PANTHER" id="PTHR43124">
    <property type="entry name" value="PURINE EFFLUX PUMP PBUE"/>
    <property type="match status" value="1"/>
</dbReference>
<keyword evidence="5 8" id="KW-0812">Transmembrane</keyword>
<protein>
    <recommendedName>
        <fullName evidence="9">Major facilitator superfamily (MFS) profile domain-containing protein</fullName>
    </recommendedName>
</protein>
<feature type="transmembrane region" description="Helical" evidence="8">
    <location>
        <begin position="7"/>
        <end position="32"/>
    </location>
</feature>
<comment type="caution">
    <text evidence="10">The sequence shown here is derived from an EMBL/GenBank/DDBJ whole genome shotgun (WGS) entry which is preliminary data.</text>
</comment>
<dbReference type="InterPro" id="IPR036259">
    <property type="entry name" value="MFS_trans_sf"/>
</dbReference>
<dbReference type="InterPro" id="IPR001958">
    <property type="entry name" value="Tet-R_TetA/multi-R_MdtG-like"/>
</dbReference>
<feature type="transmembrane region" description="Helical" evidence="8">
    <location>
        <begin position="99"/>
        <end position="119"/>
    </location>
</feature>
<name>A0A4R5NAT6_9LACO</name>
<feature type="transmembrane region" description="Helical" evidence="8">
    <location>
        <begin position="248"/>
        <end position="267"/>
    </location>
</feature>
<evidence type="ECO:0000256" key="7">
    <source>
        <dbReference type="ARBA" id="ARBA00023136"/>
    </source>
</evidence>
<evidence type="ECO:0000256" key="3">
    <source>
        <dbReference type="ARBA" id="ARBA00022448"/>
    </source>
</evidence>
<dbReference type="PRINTS" id="PR01035">
    <property type="entry name" value="TCRTETA"/>
</dbReference>
<feature type="transmembrane region" description="Helical" evidence="8">
    <location>
        <begin position="338"/>
        <end position="359"/>
    </location>
</feature>
<dbReference type="Proteomes" id="UP000295681">
    <property type="component" value="Unassembled WGS sequence"/>
</dbReference>
<evidence type="ECO:0000256" key="1">
    <source>
        <dbReference type="ARBA" id="ARBA00004651"/>
    </source>
</evidence>
<keyword evidence="11" id="KW-1185">Reference proteome</keyword>
<evidence type="ECO:0000259" key="9">
    <source>
        <dbReference type="PROSITE" id="PS50850"/>
    </source>
</evidence>
<evidence type="ECO:0000313" key="10">
    <source>
        <dbReference type="EMBL" id="TDG69508.1"/>
    </source>
</evidence>
<dbReference type="InterPro" id="IPR050189">
    <property type="entry name" value="MFS_Efflux_Transporters"/>
</dbReference>
<proteinExistence type="inferred from homology"/>
<evidence type="ECO:0000256" key="2">
    <source>
        <dbReference type="ARBA" id="ARBA00007520"/>
    </source>
</evidence>
<dbReference type="PROSITE" id="PS50850">
    <property type="entry name" value="MFS"/>
    <property type="match status" value="1"/>
</dbReference>
<feature type="transmembrane region" description="Helical" evidence="8">
    <location>
        <begin position="160"/>
        <end position="180"/>
    </location>
</feature>
<feature type="transmembrane region" description="Helical" evidence="8">
    <location>
        <begin position="279"/>
        <end position="297"/>
    </location>
</feature>
<dbReference type="Pfam" id="PF07690">
    <property type="entry name" value="MFS_1"/>
    <property type="match status" value="1"/>
</dbReference>
<dbReference type="InterPro" id="IPR020846">
    <property type="entry name" value="MFS_dom"/>
</dbReference>
<keyword evidence="3" id="KW-0813">Transport</keyword>
<dbReference type="PROSITE" id="PS00216">
    <property type="entry name" value="SUGAR_TRANSPORT_1"/>
    <property type="match status" value="1"/>
</dbReference>
<gene>
    <name evidence="10" type="ORF">C5L23_000970</name>
</gene>
<feature type="transmembrane region" description="Helical" evidence="8">
    <location>
        <begin position="212"/>
        <end position="236"/>
    </location>
</feature>
<feature type="transmembrane region" description="Helical" evidence="8">
    <location>
        <begin position="303"/>
        <end position="326"/>
    </location>
</feature>
<comment type="subcellular location">
    <subcellularLocation>
        <location evidence="1">Cell membrane</location>
        <topology evidence="1">Multi-pass membrane protein</topology>
    </subcellularLocation>
</comment>
<reference evidence="10 11" key="1">
    <citation type="journal article" date="2019" name="Appl. Microbiol. Biotechnol.">
        <title>Uncovering carbohydrate metabolism through a genotype-phenotype association study of 56 lactic acid bacteria genomes.</title>
        <authorList>
            <person name="Buron-Moles G."/>
            <person name="Chailyan A."/>
            <person name="Dolejs I."/>
            <person name="Forster J."/>
            <person name="Miks M.H."/>
        </authorList>
    </citation>
    <scope>NUCLEOTIDE SEQUENCE [LARGE SCALE GENOMIC DNA]</scope>
    <source>
        <strain evidence="10 11">ATCC 700006</strain>
    </source>
</reference>
<keyword evidence="4" id="KW-1003">Cell membrane</keyword>
<dbReference type="GO" id="GO:0005886">
    <property type="term" value="C:plasma membrane"/>
    <property type="evidence" value="ECO:0007669"/>
    <property type="project" value="UniProtKB-SubCell"/>
</dbReference>
<keyword evidence="7 8" id="KW-0472">Membrane</keyword>
<evidence type="ECO:0000256" key="8">
    <source>
        <dbReference type="SAM" id="Phobius"/>
    </source>
</evidence>